<sequence length="264" mass="30546">MKRNKASNKKKKANIPLRRKLAVLYIRVVFFIKIALVVLLSAFFFTSYFAPIRQEIIQNTYEFTSDIGFKLENVLIEGQYNTKAEDILATLNADKGTPILSLDMEAIKNNLERNPWIKNVAIIERRLPNTIYIRLIERVPIAIWQINGQVFLIDQEGYKITNNIGSFSNLLHVVGSDANIYTSKLIQDLAKHPELAKKIISSVRYGGRRWDLNLEQGITVKMPDLRFEHALDYLAGLDMENILFNQNYKIVDLRDSSKVYMEKY</sequence>
<dbReference type="InterPro" id="IPR005548">
    <property type="entry name" value="Cell_div_FtsQ/DivIB_C"/>
</dbReference>
<evidence type="ECO:0000256" key="2">
    <source>
        <dbReference type="ARBA" id="ARBA00022475"/>
    </source>
</evidence>
<evidence type="ECO:0000256" key="9">
    <source>
        <dbReference type="SAM" id="Phobius"/>
    </source>
</evidence>
<proteinExistence type="predicted"/>
<evidence type="ECO:0000256" key="3">
    <source>
        <dbReference type="ARBA" id="ARBA00022519"/>
    </source>
</evidence>
<dbReference type="Pfam" id="PF08478">
    <property type="entry name" value="POTRA_1"/>
    <property type="match status" value="1"/>
</dbReference>
<keyword evidence="2" id="KW-1003">Cell membrane</keyword>
<keyword evidence="4 11" id="KW-0132">Cell division</keyword>
<name>A0AAT9G801_9RICK</name>
<dbReference type="PROSITE" id="PS51779">
    <property type="entry name" value="POTRA"/>
    <property type="match status" value="1"/>
</dbReference>
<feature type="domain" description="POTRA" evidence="10">
    <location>
        <begin position="69"/>
        <end position="138"/>
    </location>
</feature>
<dbReference type="Pfam" id="PF03799">
    <property type="entry name" value="FtsQ_DivIB_C"/>
    <property type="match status" value="1"/>
</dbReference>
<dbReference type="InterPro" id="IPR013685">
    <property type="entry name" value="POTRA_FtsQ_type"/>
</dbReference>
<evidence type="ECO:0000256" key="5">
    <source>
        <dbReference type="ARBA" id="ARBA00022692"/>
    </source>
</evidence>
<evidence type="ECO:0000259" key="10">
    <source>
        <dbReference type="PROSITE" id="PS51779"/>
    </source>
</evidence>
<feature type="transmembrane region" description="Helical" evidence="9">
    <location>
        <begin position="21"/>
        <end position="45"/>
    </location>
</feature>
<dbReference type="InterPro" id="IPR026579">
    <property type="entry name" value="FtsQ"/>
</dbReference>
<gene>
    <name evidence="11" type="ORF">DMENIID0002_05580</name>
</gene>
<dbReference type="PANTHER" id="PTHR35851">
    <property type="entry name" value="CELL DIVISION PROTEIN FTSQ"/>
    <property type="match status" value="1"/>
</dbReference>
<dbReference type="GO" id="GO:0016020">
    <property type="term" value="C:membrane"/>
    <property type="evidence" value="ECO:0007669"/>
    <property type="project" value="UniProtKB-SubCell"/>
</dbReference>
<keyword evidence="6 9" id="KW-1133">Transmembrane helix</keyword>
<evidence type="ECO:0000256" key="6">
    <source>
        <dbReference type="ARBA" id="ARBA00022989"/>
    </source>
</evidence>
<dbReference type="EMBL" id="AP029170">
    <property type="protein sequence ID" value="BFD45912.1"/>
    <property type="molecule type" value="Genomic_DNA"/>
</dbReference>
<evidence type="ECO:0000256" key="7">
    <source>
        <dbReference type="ARBA" id="ARBA00023136"/>
    </source>
</evidence>
<keyword evidence="7 9" id="KW-0472">Membrane</keyword>
<evidence type="ECO:0000256" key="1">
    <source>
        <dbReference type="ARBA" id="ARBA00004370"/>
    </source>
</evidence>
<keyword evidence="5 9" id="KW-0812">Transmembrane</keyword>
<dbReference type="PANTHER" id="PTHR35851:SF1">
    <property type="entry name" value="CELL DIVISION PROTEIN FTSQ"/>
    <property type="match status" value="1"/>
</dbReference>
<evidence type="ECO:0000313" key="11">
    <source>
        <dbReference type="EMBL" id="BFD45912.1"/>
    </source>
</evidence>
<organism evidence="11">
    <name type="scientific">Candidatus Tisiphia endosymbiont of Sergentomyia squamirostris</name>
    <dbReference type="NCBI Taxonomy" id="3113639"/>
    <lineage>
        <taxon>Bacteria</taxon>
        <taxon>Pseudomonadati</taxon>
        <taxon>Pseudomonadota</taxon>
        <taxon>Alphaproteobacteria</taxon>
        <taxon>Rickettsiales</taxon>
        <taxon>Rickettsiaceae</taxon>
        <taxon>Rickettsieae</taxon>
        <taxon>Candidatus Tisiphia</taxon>
    </lineage>
</organism>
<evidence type="ECO:0000256" key="4">
    <source>
        <dbReference type="ARBA" id="ARBA00022618"/>
    </source>
</evidence>
<protein>
    <submittedName>
        <fullName evidence="11">Cell division protein FtsQ/DivIB</fullName>
    </submittedName>
</protein>
<dbReference type="InterPro" id="IPR034746">
    <property type="entry name" value="POTRA"/>
</dbReference>
<reference evidence="11" key="1">
    <citation type="submission" date="2024-01" db="EMBL/GenBank/DDBJ databases">
        <title>Sequencing the genomes of a sandfly, Sergentomyia squamirostris, and its two endosymbionts.</title>
        <authorList>
            <person name="Itokawa K."/>
            <person name="Sanjoba C."/>
        </authorList>
    </citation>
    <scope>NUCLEOTIDE SEQUENCE</scope>
    <source>
        <strain evidence="11">RiSSQ</strain>
    </source>
</reference>
<comment type="subcellular location">
    <subcellularLocation>
        <location evidence="1">Membrane</location>
    </subcellularLocation>
</comment>
<keyword evidence="3" id="KW-0997">Cell inner membrane</keyword>
<keyword evidence="8" id="KW-0131">Cell cycle</keyword>
<dbReference type="Gene3D" id="3.10.20.310">
    <property type="entry name" value="membrane protein fhac"/>
    <property type="match status" value="1"/>
</dbReference>
<dbReference type="GO" id="GO:0090529">
    <property type="term" value="P:cell septum assembly"/>
    <property type="evidence" value="ECO:0007669"/>
    <property type="project" value="InterPro"/>
</dbReference>
<dbReference type="AlphaFoldDB" id="A0AAT9G801"/>
<evidence type="ECO:0000256" key="8">
    <source>
        <dbReference type="ARBA" id="ARBA00023306"/>
    </source>
</evidence>
<accession>A0AAT9G801</accession>